<evidence type="ECO:0000313" key="2">
    <source>
        <dbReference type="Proteomes" id="UP000663879"/>
    </source>
</evidence>
<dbReference type="Proteomes" id="UP000663879">
    <property type="component" value="Unassembled WGS sequence"/>
</dbReference>
<dbReference type="EMBL" id="CAJNOC010001923">
    <property type="protein sequence ID" value="CAF0900756.1"/>
    <property type="molecule type" value="Genomic_DNA"/>
</dbReference>
<reference evidence="1" key="1">
    <citation type="submission" date="2021-02" db="EMBL/GenBank/DDBJ databases">
        <authorList>
            <person name="Nowell W R."/>
        </authorList>
    </citation>
    <scope>NUCLEOTIDE SEQUENCE</scope>
    <source>
        <strain evidence="1">Ploen Becks lab</strain>
    </source>
</reference>
<proteinExistence type="predicted"/>
<comment type="caution">
    <text evidence="1">The sequence shown here is derived from an EMBL/GenBank/DDBJ whole genome shotgun (WGS) entry which is preliminary data.</text>
</comment>
<protein>
    <submittedName>
        <fullName evidence="1">Uncharacterized protein</fullName>
    </submittedName>
</protein>
<keyword evidence="2" id="KW-1185">Reference proteome</keyword>
<gene>
    <name evidence="1" type="ORF">OXX778_LOCUS11389</name>
</gene>
<accession>A0A813ZKU2</accession>
<evidence type="ECO:0000313" key="1">
    <source>
        <dbReference type="EMBL" id="CAF0900756.1"/>
    </source>
</evidence>
<name>A0A813ZKU2_9BILA</name>
<organism evidence="1 2">
    <name type="scientific">Brachionus calyciflorus</name>
    <dbReference type="NCBI Taxonomy" id="104777"/>
    <lineage>
        <taxon>Eukaryota</taxon>
        <taxon>Metazoa</taxon>
        <taxon>Spiralia</taxon>
        <taxon>Gnathifera</taxon>
        <taxon>Rotifera</taxon>
        <taxon>Eurotatoria</taxon>
        <taxon>Monogononta</taxon>
        <taxon>Pseudotrocha</taxon>
        <taxon>Ploima</taxon>
        <taxon>Brachionidae</taxon>
        <taxon>Brachionus</taxon>
    </lineage>
</organism>
<sequence>MIKSKSKKSIFNYDVGSSEIKLTFSKNQNLPFYNLPSDYMEIDSDITPPHDNNGDDFKWSIYNLVCHGADRANLDHFLIPEQMEVIFFTLHGDYLKAKVYMDSLFQFIISLNNQDSFMNRYLKLNSENIRYFEIFNEDKLCPDYELKMFTQTEINNYQNIKGKGNYMRYLSFTMDYQPSIPIYASMV</sequence>
<dbReference type="AlphaFoldDB" id="A0A813ZKU2"/>